<dbReference type="RefSeq" id="WP_093519252.1">
    <property type="nucleotide sequence ID" value="NZ_FOIJ01000004.1"/>
</dbReference>
<keyword evidence="2" id="KW-0472">Membrane</keyword>
<dbReference type="Proteomes" id="UP000199181">
    <property type="component" value="Unassembled WGS sequence"/>
</dbReference>
<name>A0A1I0HB59_9BACT</name>
<feature type="transmembrane region" description="Helical" evidence="2">
    <location>
        <begin position="235"/>
        <end position="256"/>
    </location>
</feature>
<gene>
    <name evidence="3" type="ORF">SAMN05443639_104427</name>
</gene>
<evidence type="ECO:0000313" key="3">
    <source>
        <dbReference type="EMBL" id="SET81071.1"/>
    </source>
</evidence>
<proteinExistence type="predicted"/>
<dbReference type="EMBL" id="FOIJ01000004">
    <property type="protein sequence ID" value="SET81071.1"/>
    <property type="molecule type" value="Genomic_DNA"/>
</dbReference>
<reference evidence="4" key="1">
    <citation type="submission" date="2016-10" db="EMBL/GenBank/DDBJ databases">
        <authorList>
            <person name="Varghese N."/>
            <person name="Submissions S."/>
        </authorList>
    </citation>
    <scope>NUCLEOTIDE SEQUENCE [LARGE SCALE GENOMIC DNA]</scope>
    <source>
        <strain evidence="4">DSM 16858</strain>
    </source>
</reference>
<sequence length="281" mass="30034">MGTQQKAVWMLILVLSPWMGFAEENPKLQSYLRSVNSLYESFEYEQALKQLERAQRFSRTMEEDVALSLYEGIILADMSRWDASAAAFRAALSLQPEASLPLKVSPKVGAYFEKVRQEVMREQASAASKVPAVPSQVSPPAETKHAPSPEVVSKDVPAPPPGDARSAAPAKPVGSRWRSAKVLAPAISGGVLVLAGGTSWMLSRKEASRLNGEGESFGSRDDVHRSASRGRTYQSVGAGLLGAGVVGLGIAAGLYFGSSTEEMKLGVASNGSSAFVYGRWQ</sequence>
<evidence type="ECO:0000256" key="2">
    <source>
        <dbReference type="SAM" id="Phobius"/>
    </source>
</evidence>
<keyword evidence="2" id="KW-0812">Transmembrane</keyword>
<dbReference type="AlphaFoldDB" id="A0A1I0HB59"/>
<evidence type="ECO:0000313" key="4">
    <source>
        <dbReference type="Proteomes" id="UP000199181"/>
    </source>
</evidence>
<protein>
    <submittedName>
        <fullName evidence="3">Uncharacterized protein</fullName>
    </submittedName>
</protein>
<organism evidence="3 4">
    <name type="scientific">Stigmatella erecta</name>
    <dbReference type="NCBI Taxonomy" id="83460"/>
    <lineage>
        <taxon>Bacteria</taxon>
        <taxon>Pseudomonadati</taxon>
        <taxon>Myxococcota</taxon>
        <taxon>Myxococcia</taxon>
        <taxon>Myxococcales</taxon>
        <taxon>Cystobacterineae</taxon>
        <taxon>Archangiaceae</taxon>
        <taxon>Stigmatella</taxon>
    </lineage>
</organism>
<accession>A0A1I0HB59</accession>
<evidence type="ECO:0000256" key="1">
    <source>
        <dbReference type="SAM" id="MobiDB-lite"/>
    </source>
</evidence>
<dbReference type="Gene3D" id="1.25.40.10">
    <property type="entry name" value="Tetratricopeptide repeat domain"/>
    <property type="match status" value="1"/>
</dbReference>
<dbReference type="SUPFAM" id="SSF48452">
    <property type="entry name" value="TPR-like"/>
    <property type="match status" value="1"/>
</dbReference>
<keyword evidence="2" id="KW-1133">Transmembrane helix</keyword>
<feature type="compositionally biased region" description="Low complexity" evidence="1">
    <location>
        <begin position="123"/>
        <end position="141"/>
    </location>
</feature>
<keyword evidence="4" id="KW-1185">Reference proteome</keyword>
<feature type="region of interest" description="Disordered" evidence="1">
    <location>
        <begin position="123"/>
        <end position="173"/>
    </location>
</feature>
<dbReference type="InterPro" id="IPR011990">
    <property type="entry name" value="TPR-like_helical_dom_sf"/>
</dbReference>